<feature type="domain" description="Shikimate dehydrogenase substrate binding N-terminal" evidence="10">
    <location>
        <begin position="8"/>
        <end position="90"/>
    </location>
</feature>
<dbReference type="InterPro" id="IPR022893">
    <property type="entry name" value="Shikimate_DH_fam"/>
</dbReference>
<reference evidence="12 13" key="1">
    <citation type="submission" date="2017-07" db="EMBL/GenBank/DDBJ databases">
        <title>Tamlnaduibacter salinus (Mi-7) genome sequencing.</title>
        <authorList>
            <person name="Verma A."/>
            <person name="Krishnamurthi S."/>
        </authorList>
    </citation>
    <scope>NUCLEOTIDE SEQUENCE [LARGE SCALE GENOMIC DNA]</scope>
    <source>
        <strain evidence="12 13">Mi-7</strain>
    </source>
</reference>
<evidence type="ECO:0000256" key="2">
    <source>
        <dbReference type="ARBA" id="ARBA00012962"/>
    </source>
</evidence>
<comment type="subunit">
    <text evidence="8">Homodimer.</text>
</comment>
<dbReference type="Gene3D" id="3.40.50.10860">
    <property type="entry name" value="Leucine Dehydrogenase, chain A, domain 1"/>
    <property type="match status" value="1"/>
</dbReference>
<dbReference type="PANTHER" id="PTHR21089:SF1">
    <property type="entry name" value="BIFUNCTIONAL 3-DEHYDROQUINATE DEHYDRATASE_SHIKIMATE DEHYDROGENASE, CHLOROPLASTIC"/>
    <property type="match status" value="1"/>
</dbReference>
<evidence type="ECO:0000256" key="3">
    <source>
        <dbReference type="ARBA" id="ARBA00022605"/>
    </source>
</evidence>
<feature type="binding site" evidence="8">
    <location>
        <position position="63"/>
    </location>
    <ligand>
        <name>shikimate</name>
        <dbReference type="ChEBI" id="CHEBI:36208"/>
    </ligand>
</feature>
<keyword evidence="6 8" id="KW-0057">Aromatic amino acid biosynthesis</keyword>
<dbReference type="SUPFAM" id="SSF53223">
    <property type="entry name" value="Aminoacid dehydrogenase-like, N-terminal domain"/>
    <property type="match status" value="1"/>
</dbReference>
<comment type="catalytic activity">
    <reaction evidence="7 8">
        <text>shikimate + NADP(+) = 3-dehydroshikimate + NADPH + H(+)</text>
        <dbReference type="Rhea" id="RHEA:17737"/>
        <dbReference type="ChEBI" id="CHEBI:15378"/>
        <dbReference type="ChEBI" id="CHEBI:16630"/>
        <dbReference type="ChEBI" id="CHEBI:36208"/>
        <dbReference type="ChEBI" id="CHEBI:57783"/>
        <dbReference type="ChEBI" id="CHEBI:58349"/>
        <dbReference type="EC" id="1.1.1.25"/>
    </reaction>
</comment>
<dbReference type="FunFam" id="3.40.50.10860:FF:000006">
    <property type="entry name" value="Shikimate dehydrogenase (NADP(+))"/>
    <property type="match status" value="1"/>
</dbReference>
<comment type="pathway">
    <text evidence="1 8">Metabolic intermediate biosynthesis; chorismate biosynthesis; chorismate from D-erythrose 4-phosphate and phosphoenolpyruvate: step 4/7.</text>
</comment>
<dbReference type="FunFam" id="3.40.50.720:FF:000104">
    <property type="entry name" value="Shikimate dehydrogenase (NADP(+))"/>
    <property type="match status" value="1"/>
</dbReference>
<dbReference type="InterPro" id="IPR011342">
    <property type="entry name" value="Shikimate_DH"/>
</dbReference>
<dbReference type="AlphaFoldDB" id="A0A2A2I584"/>
<evidence type="ECO:0000313" key="12">
    <source>
        <dbReference type="EMBL" id="PAV26899.1"/>
    </source>
</evidence>
<feature type="binding site" evidence="8">
    <location>
        <position position="240"/>
    </location>
    <ligand>
        <name>NADP(+)</name>
        <dbReference type="ChEBI" id="CHEBI:58349"/>
    </ligand>
</feature>
<dbReference type="Pfam" id="PF01488">
    <property type="entry name" value="Shikimate_DH"/>
    <property type="match status" value="1"/>
</dbReference>
<dbReference type="Pfam" id="PF18317">
    <property type="entry name" value="SDH_C"/>
    <property type="match status" value="1"/>
</dbReference>
<feature type="binding site" evidence="8">
    <location>
        <position position="218"/>
    </location>
    <ligand>
        <name>shikimate</name>
        <dbReference type="ChEBI" id="CHEBI:36208"/>
    </ligand>
</feature>
<dbReference type="PANTHER" id="PTHR21089">
    <property type="entry name" value="SHIKIMATE DEHYDROGENASE"/>
    <property type="match status" value="1"/>
</dbReference>
<feature type="domain" description="Quinate/shikimate 5-dehydrogenase/glutamyl-tRNA reductase" evidence="9">
    <location>
        <begin position="119"/>
        <end position="194"/>
    </location>
</feature>
<comment type="function">
    <text evidence="8">Involved in the biosynthesis of the chorismate, which leads to the biosynthesis of aromatic amino acids. Catalyzes the reversible NADPH linked reduction of 3-dehydroshikimate (DHSA) to yield shikimate (SA).</text>
</comment>
<evidence type="ECO:0000256" key="4">
    <source>
        <dbReference type="ARBA" id="ARBA00022857"/>
    </source>
</evidence>
<keyword evidence="13" id="KW-1185">Reference proteome</keyword>
<feature type="binding site" evidence="8">
    <location>
        <position position="104"/>
    </location>
    <ligand>
        <name>shikimate</name>
        <dbReference type="ChEBI" id="CHEBI:36208"/>
    </ligand>
</feature>
<dbReference type="NCBIfam" id="TIGR00507">
    <property type="entry name" value="aroE"/>
    <property type="match status" value="1"/>
</dbReference>
<dbReference type="Gene3D" id="3.40.50.720">
    <property type="entry name" value="NAD(P)-binding Rossmann-like Domain"/>
    <property type="match status" value="1"/>
</dbReference>
<dbReference type="Pfam" id="PF08501">
    <property type="entry name" value="Shikimate_dh_N"/>
    <property type="match status" value="1"/>
</dbReference>
<dbReference type="GO" id="GO:0008652">
    <property type="term" value="P:amino acid biosynthetic process"/>
    <property type="evidence" value="ECO:0007669"/>
    <property type="project" value="UniProtKB-KW"/>
</dbReference>
<evidence type="ECO:0000313" key="13">
    <source>
        <dbReference type="Proteomes" id="UP000218332"/>
    </source>
</evidence>
<organism evidence="12 13">
    <name type="scientific">Tamilnaduibacter salinus</name>
    <dbReference type="NCBI Taxonomy" id="1484056"/>
    <lineage>
        <taxon>Bacteria</taxon>
        <taxon>Pseudomonadati</taxon>
        <taxon>Pseudomonadota</taxon>
        <taxon>Gammaproteobacteria</taxon>
        <taxon>Pseudomonadales</taxon>
        <taxon>Marinobacteraceae</taxon>
        <taxon>Tamilnaduibacter</taxon>
    </lineage>
</organism>
<feature type="domain" description="SDH C-terminal" evidence="11">
    <location>
        <begin position="240"/>
        <end position="270"/>
    </location>
</feature>
<dbReference type="GO" id="GO:0004764">
    <property type="term" value="F:shikimate 3-dehydrogenase (NADP+) activity"/>
    <property type="evidence" value="ECO:0007669"/>
    <property type="project" value="UniProtKB-UniRule"/>
</dbReference>
<dbReference type="HAMAP" id="MF_00222">
    <property type="entry name" value="Shikimate_DH_AroE"/>
    <property type="match status" value="1"/>
</dbReference>
<dbReference type="EMBL" id="NMPM01000013">
    <property type="protein sequence ID" value="PAV26899.1"/>
    <property type="molecule type" value="Genomic_DNA"/>
</dbReference>
<dbReference type="InterPro" id="IPR006151">
    <property type="entry name" value="Shikm_DH/Glu-tRNA_Rdtase"/>
</dbReference>
<feature type="binding site" evidence="8">
    <location>
        <begin position="129"/>
        <end position="133"/>
    </location>
    <ligand>
        <name>NADP(+)</name>
        <dbReference type="ChEBI" id="CHEBI:58349"/>
    </ligand>
</feature>
<evidence type="ECO:0000259" key="9">
    <source>
        <dbReference type="Pfam" id="PF01488"/>
    </source>
</evidence>
<name>A0A2A2I584_9GAMM</name>
<feature type="binding site" evidence="8">
    <location>
        <position position="247"/>
    </location>
    <ligand>
        <name>shikimate</name>
        <dbReference type="ChEBI" id="CHEBI:36208"/>
    </ligand>
</feature>
<dbReference type="CDD" id="cd01065">
    <property type="entry name" value="NAD_bind_Shikimate_DH"/>
    <property type="match status" value="1"/>
</dbReference>
<dbReference type="InterPro" id="IPR046346">
    <property type="entry name" value="Aminoacid_DH-like_N_sf"/>
</dbReference>
<keyword evidence="3 8" id="KW-0028">Amino-acid biosynthesis</keyword>
<evidence type="ECO:0000259" key="10">
    <source>
        <dbReference type="Pfam" id="PF08501"/>
    </source>
</evidence>
<feature type="binding site" evidence="8">
    <location>
        <position position="216"/>
    </location>
    <ligand>
        <name>NADP(+)</name>
        <dbReference type="ChEBI" id="CHEBI:58349"/>
    </ligand>
</feature>
<comment type="similarity">
    <text evidence="8">Belongs to the shikimate dehydrogenase family.</text>
</comment>
<feature type="binding site" evidence="8">
    <location>
        <begin position="153"/>
        <end position="158"/>
    </location>
    <ligand>
        <name>NADP(+)</name>
        <dbReference type="ChEBI" id="CHEBI:58349"/>
    </ligand>
</feature>
<dbReference type="UniPathway" id="UPA00053">
    <property type="reaction ID" value="UER00087"/>
</dbReference>
<sequence>MTTDHYAVVGHPIGHSQSPRIHGLFAEQTGEAIQYVAIEAPLDDFAGTVRDFFDRGGRGLNVTVPFKEAAWRLADEHTDRAEAAGAVNTLYRNERGRLVGDNTDGEGLVRDLTCNEDTEISGQRVLILGAGGAVRGVLLPLLQAGPAEIMIANRTAEKATGLAHQFSDLGPVSGGGYDTLHEEFDLIINGTSASLAGDLPPVSPDVLTETTVTYDMMYGPDRTAFSRWALDHGVKRTMDGLGMLVEQAAESFRIWRGVRPDTAPVIAALRNHR</sequence>
<evidence type="ECO:0000256" key="1">
    <source>
        <dbReference type="ARBA" id="ARBA00004871"/>
    </source>
</evidence>
<dbReference type="InterPro" id="IPR013708">
    <property type="entry name" value="Shikimate_DH-bd_N"/>
</dbReference>
<dbReference type="GO" id="GO:0050661">
    <property type="term" value="F:NADP binding"/>
    <property type="evidence" value="ECO:0007669"/>
    <property type="project" value="InterPro"/>
</dbReference>
<feature type="binding site" evidence="8">
    <location>
        <position position="88"/>
    </location>
    <ligand>
        <name>shikimate</name>
        <dbReference type="ChEBI" id="CHEBI:36208"/>
    </ligand>
</feature>
<dbReference type="InterPro" id="IPR036291">
    <property type="entry name" value="NAD(P)-bd_dom_sf"/>
</dbReference>
<gene>
    <name evidence="8" type="primary">aroE</name>
    <name evidence="12" type="ORF">CF392_03580</name>
</gene>
<evidence type="ECO:0000256" key="6">
    <source>
        <dbReference type="ARBA" id="ARBA00023141"/>
    </source>
</evidence>
<dbReference type="Proteomes" id="UP000218332">
    <property type="component" value="Unassembled WGS sequence"/>
</dbReference>
<dbReference type="GO" id="GO:0009423">
    <property type="term" value="P:chorismate biosynthetic process"/>
    <property type="evidence" value="ECO:0007669"/>
    <property type="project" value="UniProtKB-UniRule"/>
</dbReference>
<accession>A0A2A2I584</accession>
<feature type="binding site" evidence="8">
    <location>
        <begin position="16"/>
        <end position="18"/>
    </location>
    <ligand>
        <name>shikimate</name>
        <dbReference type="ChEBI" id="CHEBI:36208"/>
    </ligand>
</feature>
<dbReference type="SUPFAM" id="SSF51735">
    <property type="entry name" value="NAD(P)-binding Rossmann-fold domains"/>
    <property type="match status" value="1"/>
</dbReference>
<dbReference type="NCBIfam" id="NF001310">
    <property type="entry name" value="PRK00258.1-2"/>
    <property type="match status" value="1"/>
</dbReference>
<keyword evidence="5 8" id="KW-0560">Oxidoreductase</keyword>
<dbReference type="InterPro" id="IPR041121">
    <property type="entry name" value="SDH_C"/>
</dbReference>
<protein>
    <recommendedName>
        <fullName evidence="2 8">Shikimate dehydrogenase (NADP(+))</fullName>
        <shortName evidence="8">SDH</shortName>
        <ecNumber evidence="2 8">1.1.1.25</ecNumber>
    </recommendedName>
</protein>
<proteinExistence type="inferred from homology"/>
<evidence type="ECO:0000256" key="5">
    <source>
        <dbReference type="ARBA" id="ARBA00023002"/>
    </source>
</evidence>
<dbReference type="EC" id="1.1.1.25" evidence="2 8"/>
<evidence type="ECO:0000256" key="7">
    <source>
        <dbReference type="ARBA" id="ARBA00049442"/>
    </source>
</evidence>
<evidence type="ECO:0000259" key="11">
    <source>
        <dbReference type="Pfam" id="PF18317"/>
    </source>
</evidence>
<feature type="active site" description="Proton acceptor" evidence="8">
    <location>
        <position position="67"/>
    </location>
</feature>
<feature type="binding site" evidence="8">
    <location>
        <position position="79"/>
    </location>
    <ligand>
        <name>NADP(+)</name>
        <dbReference type="ChEBI" id="CHEBI:58349"/>
    </ligand>
</feature>
<dbReference type="RefSeq" id="WP_095610093.1">
    <property type="nucleotide sequence ID" value="NZ_NMPM01000013.1"/>
</dbReference>
<evidence type="ECO:0000256" key="8">
    <source>
        <dbReference type="HAMAP-Rule" id="MF_00222"/>
    </source>
</evidence>
<dbReference type="GO" id="GO:0019632">
    <property type="term" value="P:shikimate metabolic process"/>
    <property type="evidence" value="ECO:0007669"/>
    <property type="project" value="InterPro"/>
</dbReference>
<comment type="caution">
    <text evidence="12">The sequence shown here is derived from an EMBL/GenBank/DDBJ whole genome shotgun (WGS) entry which is preliminary data.</text>
</comment>
<keyword evidence="4 8" id="KW-0521">NADP</keyword>
<dbReference type="GO" id="GO:0005829">
    <property type="term" value="C:cytosol"/>
    <property type="evidence" value="ECO:0007669"/>
    <property type="project" value="TreeGrafter"/>
</dbReference>
<dbReference type="GO" id="GO:0009073">
    <property type="term" value="P:aromatic amino acid family biosynthetic process"/>
    <property type="evidence" value="ECO:0007669"/>
    <property type="project" value="UniProtKB-KW"/>
</dbReference>